<keyword evidence="10" id="KW-1185">Reference proteome</keyword>
<protein>
    <submittedName>
        <fullName evidence="9">Uncharacterized protein</fullName>
    </submittedName>
</protein>
<evidence type="ECO:0000313" key="9">
    <source>
        <dbReference type="EMBL" id="KAL3889722.1"/>
    </source>
</evidence>
<feature type="domain" description="C-type lectin" evidence="6">
    <location>
        <begin position="399"/>
        <end position="512"/>
    </location>
</feature>
<comment type="caution">
    <text evidence="4">Lacks conserved residue(s) required for the propagation of feature annotation.</text>
</comment>
<dbReference type="Pfam" id="PF00084">
    <property type="entry name" value="Sushi"/>
    <property type="match status" value="2"/>
</dbReference>
<evidence type="ECO:0000259" key="6">
    <source>
        <dbReference type="PROSITE" id="PS50041"/>
    </source>
</evidence>
<dbReference type="Gene3D" id="2.10.70.10">
    <property type="entry name" value="Complement Module, domain 1"/>
    <property type="match status" value="3"/>
</dbReference>
<dbReference type="Proteomes" id="UP001634394">
    <property type="component" value="Unassembled WGS sequence"/>
</dbReference>
<dbReference type="InterPro" id="IPR016186">
    <property type="entry name" value="C-type_lectin-like/link_sf"/>
</dbReference>
<dbReference type="SMART" id="SM00032">
    <property type="entry name" value="CCP"/>
    <property type="match status" value="3"/>
</dbReference>
<evidence type="ECO:0000256" key="3">
    <source>
        <dbReference type="ARBA" id="ARBA00023157"/>
    </source>
</evidence>
<dbReference type="InterPro" id="IPR035976">
    <property type="entry name" value="Sushi/SCR/CCP_sf"/>
</dbReference>
<keyword evidence="1 5" id="KW-0732">Signal</keyword>
<evidence type="ECO:0000256" key="1">
    <source>
        <dbReference type="ARBA" id="ARBA00022729"/>
    </source>
</evidence>
<dbReference type="SUPFAM" id="SSF57414">
    <property type="entry name" value="Hairpin loop containing domain-like"/>
    <property type="match status" value="1"/>
</dbReference>
<dbReference type="InterPro" id="IPR003609">
    <property type="entry name" value="Pan_app"/>
</dbReference>
<feature type="chain" id="PRO_5044880348" evidence="5">
    <location>
        <begin position="26"/>
        <end position="521"/>
    </location>
</feature>
<evidence type="ECO:0000256" key="2">
    <source>
        <dbReference type="ARBA" id="ARBA00022734"/>
    </source>
</evidence>
<dbReference type="PANTHER" id="PTHR22799">
    <property type="entry name" value="TETRANECTIN-RELATED"/>
    <property type="match status" value="1"/>
</dbReference>
<dbReference type="Pfam" id="PF00024">
    <property type="entry name" value="PAN_1"/>
    <property type="match status" value="1"/>
</dbReference>
<evidence type="ECO:0000313" key="10">
    <source>
        <dbReference type="Proteomes" id="UP001634394"/>
    </source>
</evidence>
<dbReference type="EMBL" id="JBJQND010000001">
    <property type="protein sequence ID" value="KAL3889722.1"/>
    <property type="molecule type" value="Genomic_DNA"/>
</dbReference>
<dbReference type="Pfam" id="PF00059">
    <property type="entry name" value="Lectin_C"/>
    <property type="match status" value="1"/>
</dbReference>
<dbReference type="AlphaFoldDB" id="A0ABD3XUP7"/>
<dbReference type="PROSITE" id="PS50041">
    <property type="entry name" value="C_TYPE_LECTIN_2"/>
    <property type="match status" value="1"/>
</dbReference>
<dbReference type="SUPFAM" id="SSF56436">
    <property type="entry name" value="C-type lectin-like"/>
    <property type="match status" value="1"/>
</dbReference>
<dbReference type="InterPro" id="IPR000436">
    <property type="entry name" value="Sushi_SCR_CCP_dom"/>
</dbReference>
<feature type="domain" description="Sushi" evidence="7">
    <location>
        <begin position="248"/>
        <end position="305"/>
    </location>
</feature>
<dbReference type="SUPFAM" id="SSF57535">
    <property type="entry name" value="Complement control module/SCR domain"/>
    <property type="match status" value="3"/>
</dbReference>
<evidence type="ECO:0000259" key="7">
    <source>
        <dbReference type="PROSITE" id="PS50923"/>
    </source>
</evidence>
<organism evidence="9 10">
    <name type="scientific">Sinanodonta woodiana</name>
    <name type="common">Chinese pond mussel</name>
    <name type="synonym">Anodonta woodiana</name>
    <dbReference type="NCBI Taxonomy" id="1069815"/>
    <lineage>
        <taxon>Eukaryota</taxon>
        <taxon>Metazoa</taxon>
        <taxon>Spiralia</taxon>
        <taxon>Lophotrochozoa</taxon>
        <taxon>Mollusca</taxon>
        <taxon>Bivalvia</taxon>
        <taxon>Autobranchia</taxon>
        <taxon>Heteroconchia</taxon>
        <taxon>Palaeoheterodonta</taxon>
        <taxon>Unionida</taxon>
        <taxon>Unionoidea</taxon>
        <taxon>Unionidae</taxon>
        <taxon>Unioninae</taxon>
        <taxon>Sinanodonta</taxon>
    </lineage>
</organism>
<name>A0ABD3XUP7_SINWO</name>
<dbReference type="InterPro" id="IPR051663">
    <property type="entry name" value="CLec_Tetranectin-domain"/>
</dbReference>
<proteinExistence type="predicted"/>
<dbReference type="GO" id="GO:0030246">
    <property type="term" value="F:carbohydrate binding"/>
    <property type="evidence" value="ECO:0007669"/>
    <property type="project" value="UniProtKB-KW"/>
</dbReference>
<gene>
    <name evidence="9" type="ORF">ACJMK2_002051</name>
</gene>
<keyword evidence="4" id="KW-0768">Sushi</keyword>
<dbReference type="SMART" id="SM00034">
    <property type="entry name" value="CLECT"/>
    <property type="match status" value="1"/>
</dbReference>
<keyword evidence="3" id="KW-1015">Disulfide bond</keyword>
<reference evidence="9 10" key="1">
    <citation type="submission" date="2024-11" db="EMBL/GenBank/DDBJ databases">
        <title>Chromosome-level genome assembly of the freshwater bivalve Anodonta woodiana.</title>
        <authorList>
            <person name="Chen X."/>
        </authorList>
    </citation>
    <scope>NUCLEOTIDE SEQUENCE [LARGE SCALE GENOMIC DNA]</scope>
    <source>
        <strain evidence="9">MN2024</strain>
        <tissue evidence="9">Gills</tissue>
    </source>
</reference>
<feature type="domain" description="Apple" evidence="8">
    <location>
        <begin position="303"/>
        <end position="388"/>
    </location>
</feature>
<dbReference type="PROSITE" id="PS50948">
    <property type="entry name" value="PAN"/>
    <property type="match status" value="1"/>
</dbReference>
<dbReference type="Gene3D" id="3.10.100.10">
    <property type="entry name" value="Mannose-Binding Protein A, subunit A"/>
    <property type="match status" value="1"/>
</dbReference>
<sequence>MIILRYIFVLFEVGCFLFFPSDADCIEFIAEKRQREGIMENFTPITAAGCVETCEHSSTCFAVNYFRLNATCQLLNRTMPESKLIKATKCFYKAVRHLSQESIDNDACFTLMCPWDEICMHNATTHLAECYPFCKNPPVISCTLNEAVEMEVGQNYTYRCREGLIEKQNQISTITCLRDSVWTRTNFTCVCESPPAIPGTLNETVEIEVGKDYTYKCRDGLFGKIYKISTVTCLEDGHWTWTNFTCVCECPPALPGTINETVEIEVGKDYTYKCRDGLFGKKDQISTVTCLNDDHWTWTNATCVTQNWTLDTVYPNNIHKSEVISNQAGIHLLTCMQECDKDPNNCLSFFYDNKTGLCVLSSSFQRGLPNGFNFSDGLLYYTVPSTSCDFQYINVTLAGTNFCIKYHTDSKPFNEAMKACESEQAKLLVVTTNDQITDLLHILPKLYSVAYIGLSDADIEGRWVSWTGERVHPTWGPGQPNDLNNNEDCGFIFKQSEINDINCDSIFSFLCHKINFVPKPS</sequence>
<evidence type="ECO:0000256" key="5">
    <source>
        <dbReference type="SAM" id="SignalP"/>
    </source>
</evidence>
<keyword evidence="2" id="KW-0430">Lectin</keyword>
<dbReference type="PANTHER" id="PTHR22799:SF6">
    <property type="entry name" value="C-TYPE LECTIN DOMAIN FAMILY 4 MEMBER M-LIKE"/>
    <property type="match status" value="1"/>
</dbReference>
<dbReference type="InterPro" id="IPR001304">
    <property type="entry name" value="C-type_lectin-like"/>
</dbReference>
<accession>A0ABD3XUP7</accession>
<feature type="signal peptide" evidence="5">
    <location>
        <begin position="1"/>
        <end position="25"/>
    </location>
</feature>
<dbReference type="PROSITE" id="PS50923">
    <property type="entry name" value="SUSHI"/>
    <property type="match status" value="2"/>
</dbReference>
<evidence type="ECO:0000256" key="4">
    <source>
        <dbReference type="PROSITE-ProRule" id="PRU00302"/>
    </source>
</evidence>
<dbReference type="InterPro" id="IPR016187">
    <property type="entry name" value="CTDL_fold"/>
</dbReference>
<feature type="domain" description="Sushi" evidence="7">
    <location>
        <begin position="132"/>
        <end position="193"/>
    </location>
</feature>
<evidence type="ECO:0000259" key="8">
    <source>
        <dbReference type="PROSITE" id="PS50948"/>
    </source>
</evidence>
<comment type="caution">
    <text evidence="9">The sequence shown here is derived from an EMBL/GenBank/DDBJ whole genome shotgun (WGS) entry which is preliminary data.</text>
</comment>